<dbReference type="FunFam" id="3.40.50.150:FF:000004">
    <property type="entry name" value="AdoMet-dependent rRNA methyltransferase SPB1"/>
    <property type="match status" value="1"/>
</dbReference>
<protein>
    <recommendedName>
        <fullName evidence="13">Ribosomal RNA methyltransferase FtsJ domain-containing protein</fullName>
    </recommendedName>
</protein>
<dbReference type="STRING" id="905079.L1IL96"/>
<evidence type="ECO:0000313" key="11">
    <source>
        <dbReference type="EnsemblProtists" id="EKX36887"/>
    </source>
</evidence>
<dbReference type="InterPro" id="IPR015507">
    <property type="entry name" value="rRNA-MeTfrase_E"/>
</dbReference>
<dbReference type="InterPro" id="IPR050082">
    <property type="entry name" value="RNA_methyltr_RlmE"/>
</dbReference>
<feature type="non-terminal residue" evidence="10">
    <location>
        <position position="313"/>
    </location>
</feature>
<dbReference type="eggNOG" id="KOG1098">
    <property type="taxonomic scope" value="Eukaryota"/>
</dbReference>
<dbReference type="Proteomes" id="UP000011087">
    <property type="component" value="Unassembled WGS sequence"/>
</dbReference>
<dbReference type="InterPro" id="IPR029063">
    <property type="entry name" value="SAM-dependent_MTases_sf"/>
</dbReference>
<dbReference type="HAMAP" id="MF_01547">
    <property type="entry name" value="RNA_methyltr_E"/>
    <property type="match status" value="1"/>
</dbReference>
<evidence type="ECO:0000259" key="9">
    <source>
        <dbReference type="Pfam" id="PF11861"/>
    </source>
</evidence>
<evidence type="ECO:0000256" key="4">
    <source>
        <dbReference type="ARBA" id="ARBA00022603"/>
    </source>
</evidence>
<keyword evidence="2" id="KW-0690">Ribosome biogenesis</keyword>
<dbReference type="GO" id="GO:0000463">
    <property type="term" value="P:maturation of LSU-rRNA from tricistronic rRNA transcript (SSU-rRNA, 5.8S rRNA, LSU-rRNA)"/>
    <property type="evidence" value="ECO:0007669"/>
    <property type="project" value="TreeGrafter"/>
</dbReference>
<dbReference type="AlphaFoldDB" id="L1IL96"/>
<dbReference type="EMBL" id="JH993066">
    <property type="protein sequence ID" value="EKX36887.1"/>
    <property type="molecule type" value="Genomic_DNA"/>
</dbReference>
<comment type="subcellular location">
    <subcellularLocation>
        <location evidence="1">Nucleus</location>
        <location evidence="1">Nucleolus</location>
    </subcellularLocation>
</comment>
<keyword evidence="12" id="KW-1185">Reference proteome</keyword>
<proteinExistence type="inferred from homology"/>
<accession>L1IL96</accession>
<reference evidence="12" key="2">
    <citation type="submission" date="2012-11" db="EMBL/GenBank/DDBJ databases">
        <authorList>
            <person name="Kuo A."/>
            <person name="Curtis B.A."/>
            <person name="Tanifuji G."/>
            <person name="Burki F."/>
            <person name="Gruber A."/>
            <person name="Irimia M."/>
            <person name="Maruyama S."/>
            <person name="Arias M.C."/>
            <person name="Ball S.G."/>
            <person name="Gile G.H."/>
            <person name="Hirakawa Y."/>
            <person name="Hopkins J.F."/>
            <person name="Rensing S.A."/>
            <person name="Schmutz J."/>
            <person name="Symeonidi A."/>
            <person name="Elias M."/>
            <person name="Eveleigh R.J."/>
            <person name="Herman E.K."/>
            <person name="Klute M.J."/>
            <person name="Nakayama T."/>
            <person name="Obornik M."/>
            <person name="Reyes-Prieto A."/>
            <person name="Armbrust E.V."/>
            <person name="Aves S.J."/>
            <person name="Beiko R.G."/>
            <person name="Coutinho P."/>
            <person name="Dacks J.B."/>
            <person name="Durnford D.G."/>
            <person name="Fast N.M."/>
            <person name="Green B.R."/>
            <person name="Grisdale C."/>
            <person name="Hempe F."/>
            <person name="Henrissat B."/>
            <person name="Hoppner M.P."/>
            <person name="Ishida K.-I."/>
            <person name="Kim E."/>
            <person name="Koreny L."/>
            <person name="Kroth P.G."/>
            <person name="Liu Y."/>
            <person name="Malik S.-B."/>
            <person name="Maier U.G."/>
            <person name="McRose D."/>
            <person name="Mock T."/>
            <person name="Neilson J.A."/>
            <person name="Onodera N.T."/>
            <person name="Poole A.M."/>
            <person name="Pritham E.J."/>
            <person name="Richards T.A."/>
            <person name="Rocap G."/>
            <person name="Roy S.W."/>
            <person name="Sarai C."/>
            <person name="Schaack S."/>
            <person name="Shirato S."/>
            <person name="Slamovits C.H."/>
            <person name="Spencer D.F."/>
            <person name="Suzuki S."/>
            <person name="Worden A.Z."/>
            <person name="Zauner S."/>
            <person name="Barry K."/>
            <person name="Bell C."/>
            <person name="Bharti A.K."/>
            <person name="Crow J.A."/>
            <person name="Grimwood J."/>
            <person name="Kramer R."/>
            <person name="Lindquist E."/>
            <person name="Lucas S."/>
            <person name="Salamov A."/>
            <person name="McFadden G.I."/>
            <person name="Lane C.E."/>
            <person name="Keeling P.J."/>
            <person name="Gray M.W."/>
            <person name="Grigoriev I.V."/>
            <person name="Archibald J.M."/>
        </authorList>
    </citation>
    <scope>NUCLEOTIDE SEQUENCE</scope>
    <source>
        <strain evidence="12">CCMP2712</strain>
    </source>
</reference>
<keyword evidence="3" id="KW-0698">rRNA processing</keyword>
<dbReference type="KEGG" id="gtt:GUITHDRAFT_58549"/>
<dbReference type="GO" id="GO:0005730">
    <property type="term" value="C:nucleolus"/>
    <property type="evidence" value="ECO:0007669"/>
    <property type="project" value="UniProtKB-SubCell"/>
</dbReference>
<organism evidence="10">
    <name type="scientific">Guillardia theta (strain CCMP2712)</name>
    <name type="common">Cryptophyte</name>
    <dbReference type="NCBI Taxonomy" id="905079"/>
    <lineage>
        <taxon>Eukaryota</taxon>
        <taxon>Cryptophyceae</taxon>
        <taxon>Pyrenomonadales</taxon>
        <taxon>Geminigeraceae</taxon>
        <taxon>Guillardia</taxon>
    </lineage>
</organism>
<dbReference type="GO" id="GO:0016435">
    <property type="term" value="F:rRNA (guanine) methyltransferase activity"/>
    <property type="evidence" value="ECO:0007669"/>
    <property type="project" value="TreeGrafter"/>
</dbReference>
<name>L1IL96_GUITC</name>
<evidence type="ECO:0008006" key="13">
    <source>
        <dbReference type="Google" id="ProtNLM"/>
    </source>
</evidence>
<dbReference type="PaxDb" id="55529-EKX36887"/>
<dbReference type="SUPFAM" id="SSF53335">
    <property type="entry name" value="S-adenosyl-L-methionine-dependent methyltransferases"/>
    <property type="match status" value="1"/>
</dbReference>
<feature type="domain" description="Ribosomal RNA methyltransferase FtsJ" evidence="8">
    <location>
        <begin position="12"/>
        <end position="188"/>
    </location>
</feature>
<reference evidence="11" key="3">
    <citation type="submission" date="2016-03" db="UniProtKB">
        <authorList>
            <consortium name="EnsemblProtists"/>
        </authorList>
    </citation>
    <scope>IDENTIFICATION</scope>
</reference>
<evidence type="ECO:0000256" key="7">
    <source>
        <dbReference type="ARBA" id="ARBA00023242"/>
    </source>
</evidence>
<dbReference type="PANTHER" id="PTHR10920:SF13">
    <property type="entry name" value="PRE-RRNA 2'-O-RIBOSE RNA METHYLTRANSFERASE FTSJ3"/>
    <property type="match status" value="1"/>
</dbReference>
<dbReference type="OMA" id="WSQVAVN"/>
<dbReference type="Pfam" id="PF11861">
    <property type="entry name" value="DUF3381"/>
    <property type="match status" value="1"/>
</dbReference>
<evidence type="ECO:0000256" key="2">
    <source>
        <dbReference type="ARBA" id="ARBA00022517"/>
    </source>
</evidence>
<dbReference type="PANTHER" id="PTHR10920">
    <property type="entry name" value="RIBOSOMAL RNA METHYLTRANSFERASE"/>
    <property type="match status" value="1"/>
</dbReference>
<dbReference type="GO" id="GO:0030687">
    <property type="term" value="C:preribosome, large subunit precursor"/>
    <property type="evidence" value="ECO:0007669"/>
    <property type="project" value="TreeGrafter"/>
</dbReference>
<dbReference type="Pfam" id="PF01728">
    <property type="entry name" value="FtsJ"/>
    <property type="match status" value="1"/>
</dbReference>
<dbReference type="GeneID" id="17293653"/>
<evidence type="ECO:0000256" key="1">
    <source>
        <dbReference type="ARBA" id="ARBA00004604"/>
    </source>
</evidence>
<dbReference type="RefSeq" id="XP_005823867.1">
    <property type="nucleotide sequence ID" value="XM_005823810.1"/>
</dbReference>
<feature type="domain" description="DUF3381" evidence="9">
    <location>
        <begin position="225"/>
        <end position="313"/>
    </location>
</feature>
<evidence type="ECO:0000256" key="5">
    <source>
        <dbReference type="ARBA" id="ARBA00022679"/>
    </source>
</evidence>
<dbReference type="HOGENOM" id="CLU_009422_0_1_1"/>
<dbReference type="GO" id="GO:0008650">
    <property type="term" value="F:rRNA (uridine-2'-O-)-methyltransferase activity"/>
    <property type="evidence" value="ECO:0007669"/>
    <property type="project" value="TreeGrafter"/>
</dbReference>
<feature type="non-terminal residue" evidence="10">
    <location>
        <position position="1"/>
    </location>
</feature>
<dbReference type="InterPro" id="IPR002877">
    <property type="entry name" value="RNA_MeTrfase_FtsJ_dom"/>
</dbReference>
<evidence type="ECO:0000313" key="12">
    <source>
        <dbReference type="Proteomes" id="UP000011087"/>
    </source>
</evidence>
<gene>
    <name evidence="10" type="ORF">GUITHDRAFT_58549</name>
</gene>
<evidence type="ECO:0000256" key="3">
    <source>
        <dbReference type="ARBA" id="ARBA00022552"/>
    </source>
</evidence>
<reference evidence="10 12" key="1">
    <citation type="journal article" date="2012" name="Nature">
        <title>Algal genomes reveal evolutionary mosaicism and the fate of nucleomorphs.</title>
        <authorList>
            <consortium name="DOE Joint Genome Institute"/>
            <person name="Curtis B.A."/>
            <person name="Tanifuji G."/>
            <person name="Burki F."/>
            <person name="Gruber A."/>
            <person name="Irimia M."/>
            <person name="Maruyama S."/>
            <person name="Arias M.C."/>
            <person name="Ball S.G."/>
            <person name="Gile G.H."/>
            <person name="Hirakawa Y."/>
            <person name="Hopkins J.F."/>
            <person name="Kuo A."/>
            <person name="Rensing S.A."/>
            <person name="Schmutz J."/>
            <person name="Symeonidi A."/>
            <person name="Elias M."/>
            <person name="Eveleigh R.J."/>
            <person name="Herman E.K."/>
            <person name="Klute M.J."/>
            <person name="Nakayama T."/>
            <person name="Obornik M."/>
            <person name="Reyes-Prieto A."/>
            <person name="Armbrust E.V."/>
            <person name="Aves S.J."/>
            <person name="Beiko R.G."/>
            <person name="Coutinho P."/>
            <person name="Dacks J.B."/>
            <person name="Durnford D.G."/>
            <person name="Fast N.M."/>
            <person name="Green B.R."/>
            <person name="Grisdale C.J."/>
            <person name="Hempel F."/>
            <person name="Henrissat B."/>
            <person name="Hoppner M.P."/>
            <person name="Ishida K."/>
            <person name="Kim E."/>
            <person name="Koreny L."/>
            <person name="Kroth P.G."/>
            <person name="Liu Y."/>
            <person name="Malik S.B."/>
            <person name="Maier U.G."/>
            <person name="McRose D."/>
            <person name="Mock T."/>
            <person name="Neilson J.A."/>
            <person name="Onodera N.T."/>
            <person name="Poole A.M."/>
            <person name="Pritham E.J."/>
            <person name="Richards T.A."/>
            <person name="Rocap G."/>
            <person name="Roy S.W."/>
            <person name="Sarai C."/>
            <person name="Schaack S."/>
            <person name="Shirato S."/>
            <person name="Slamovits C.H."/>
            <person name="Spencer D.F."/>
            <person name="Suzuki S."/>
            <person name="Worden A.Z."/>
            <person name="Zauner S."/>
            <person name="Barry K."/>
            <person name="Bell C."/>
            <person name="Bharti A.K."/>
            <person name="Crow J.A."/>
            <person name="Grimwood J."/>
            <person name="Kramer R."/>
            <person name="Lindquist E."/>
            <person name="Lucas S."/>
            <person name="Salamov A."/>
            <person name="McFadden G.I."/>
            <person name="Lane C.E."/>
            <person name="Keeling P.J."/>
            <person name="Gray M.W."/>
            <person name="Grigoriev I.V."/>
            <person name="Archibald J.M."/>
        </authorList>
    </citation>
    <scope>NUCLEOTIDE SEQUENCE</scope>
    <source>
        <strain evidence="10 12">CCMP2712</strain>
    </source>
</reference>
<keyword evidence="7" id="KW-0539">Nucleus</keyword>
<dbReference type="EnsemblProtists" id="EKX36887">
    <property type="protein sequence ID" value="EKX36887"/>
    <property type="gene ID" value="GUITHDRAFT_58549"/>
</dbReference>
<dbReference type="InterPro" id="IPR024576">
    <property type="entry name" value="rRNA_MeTfrase_Spb1_DUF3381"/>
</dbReference>
<evidence type="ECO:0000256" key="6">
    <source>
        <dbReference type="ARBA" id="ARBA00022691"/>
    </source>
</evidence>
<keyword evidence="5" id="KW-0808">Transferase</keyword>
<keyword evidence="6" id="KW-0949">S-adenosyl-L-methionine</keyword>
<evidence type="ECO:0000313" key="10">
    <source>
        <dbReference type="EMBL" id="EKX36887.1"/>
    </source>
</evidence>
<evidence type="ECO:0000259" key="8">
    <source>
        <dbReference type="Pfam" id="PF01728"/>
    </source>
</evidence>
<dbReference type="Gene3D" id="3.40.50.150">
    <property type="entry name" value="Vaccinia Virus protein VP39"/>
    <property type="match status" value="1"/>
</dbReference>
<sequence>DKFYHLAKEQGYRSRAAFKLIQLNKKFDLLSKAKVVLDLCGAPGSWSQVAAKNCPVSSIILCVDLCPIKPIKRVIALQEDITTDKCKAAIKNHIKTWKVDLVLNDGAPNVGANWTKDAYSQSELTLQALKLATNFLAPGGNFVTKVFRSADYNSLIWVLNQLFKRVEATKPQASRNESAEIFVVCLGYLAPKKIDPKLLDPKNVFEDVNDGPAKKANVLQQKKLNVRHRDGYEEGITMLYKEISAEEFVLHEDALQVLTDYNKIVFREGHEVDEQLLEHEKTNEEVKECCKDLRVLGKGDFRKLLRWRDSMKE</sequence>
<keyword evidence="4" id="KW-0489">Methyltransferase</keyword>
<dbReference type="OrthoDB" id="1287559at2759"/>
<dbReference type="GO" id="GO:0000466">
    <property type="term" value="P:maturation of 5.8S rRNA from tricistronic rRNA transcript (SSU-rRNA, 5.8S rRNA, LSU-rRNA)"/>
    <property type="evidence" value="ECO:0007669"/>
    <property type="project" value="TreeGrafter"/>
</dbReference>